<name>A0AAX2TMS7_NEIGO</name>
<feature type="region of interest" description="Disordered" evidence="1">
    <location>
        <begin position="34"/>
        <end position="62"/>
    </location>
</feature>
<accession>A0AAX2TMS7</accession>
<protein>
    <submittedName>
        <fullName evidence="2">Uncharacterized protein</fullName>
    </submittedName>
</protein>
<dbReference type="EMBL" id="SUQX01000035">
    <property type="protein sequence ID" value="TJX04285.1"/>
    <property type="molecule type" value="Genomic_DNA"/>
</dbReference>
<organism evidence="2 3">
    <name type="scientific">Neisseria gonorrhoeae</name>
    <dbReference type="NCBI Taxonomy" id="485"/>
    <lineage>
        <taxon>Bacteria</taxon>
        <taxon>Pseudomonadati</taxon>
        <taxon>Pseudomonadota</taxon>
        <taxon>Betaproteobacteria</taxon>
        <taxon>Neisseriales</taxon>
        <taxon>Neisseriaceae</taxon>
        <taxon>Neisseria</taxon>
    </lineage>
</organism>
<dbReference type="AlphaFoldDB" id="A0AAX2TMS7"/>
<proteinExistence type="predicted"/>
<evidence type="ECO:0000256" key="1">
    <source>
        <dbReference type="SAM" id="MobiDB-lite"/>
    </source>
</evidence>
<evidence type="ECO:0000313" key="3">
    <source>
        <dbReference type="Proteomes" id="UP000307092"/>
    </source>
</evidence>
<reference evidence="2 3" key="1">
    <citation type="submission" date="2019-04" db="EMBL/GenBank/DDBJ databases">
        <title>The CDC panel for molecular diagnostics of ciprofloxacin resistance and its use for research and clinical development.</title>
        <authorList>
            <person name="Liu H."/>
            <person name="Tang K."/>
            <person name="Pham C."/>
            <person name="Schmerer M."/>
        </authorList>
    </citation>
    <scope>NUCLEOTIDE SEQUENCE [LARGE SCALE GENOMIC DNA]</scope>
    <source>
        <strain evidence="2 3">LRRBGS_0742</strain>
    </source>
</reference>
<sequence>MGPRFKKVRHCTFFKQDFQSADAPAIGAGTVLWHNPHTNSRPRRSQAGSLFPRPIGFPLQTA</sequence>
<comment type="caution">
    <text evidence="2">The sequence shown here is derived from an EMBL/GenBank/DDBJ whole genome shotgun (WGS) entry which is preliminary data.</text>
</comment>
<gene>
    <name evidence="2" type="ORF">E8M63_11725</name>
</gene>
<evidence type="ECO:0000313" key="2">
    <source>
        <dbReference type="EMBL" id="TJX04285.1"/>
    </source>
</evidence>
<dbReference type="Proteomes" id="UP000307092">
    <property type="component" value="Unassembled WGS sequence"/>
</dbReference>